<dbReference type="InterPro" id="IPR023065">
    <property type="entry name" value="Uncharacterised_ApaG"/>
</dbReference>
<dbReference type="PROSITE" id="PS51087">
    <property type="entry name" value="APAG"/>
    <property type="match status" value="1"/>
</dbReference>
<dbReference type="EMBL" id="QURL01000004">
    <property type="protein sequence ID" value="RFC63375.1"/>
    <property type="molecule type" value="Genomic_DNA"/>
</dbReference>
<dbReference type="SUPFAM" id="SSF110069">
    <property type="entry name" value="ApaG-like"/>
    <property type="match status" value="1"/>
</dbReference>
<dbReference type="NCBIfam" id="NF003967">
    <property type="entry name" value="PRK05461.1"/>
    <property type="match status" value="1"/>
</dbReference>
<gene>
    <name evidence="2 4" type="primary">apaG</name>
    <name evidence="4" type="ORF">DYI37_10035</name>
</gene>
<dbReference type="AlphaFoldDB" id="A0A371X2B8"/>
<dbReference type="GO" id="GO:0070987">
    <property type="term" value="P:error-free translesion synthesis"/>
    <property type="evidence" value="ECO:0007669"/>
    <property type="project" value="TreeGrafter"/>
</dbReference>
<dbReference type="InterPro" id="IPR007474">
    <property type="entry name" value="ApaG_domain"/>
</dbReference>
<dbReference type="PANTHER" id="PTHR14289:SF16">
    <property type="entry name" value="POLYMERASE DELTA-INTERACTING PROTEIN 2"/>
    <property type="match status" value="1"/>
</dbReference>
<evidence type="ECO:0000313" key="4">
    <source>
        <dbReference type="EMBL" id="RFC63375.1"/>
    </source>
</evidence>
<evidence type="ECO:0000313" key="5">
    <source>
        <dbReference type="Proteomes" id="UP000264310"/>
    </source>
</evidence>
<comment type="caution">
    <text evidence="4">The sequence shown here is derived from an EMBL/GenBank/DDBJ whole genome shotgun (WGS) entry which is preliminary data.</text>
</comment>
<dbReference type="RefSeq" id="WP_116683106.1">
    <property type="nucleotide sequence ID" value="NZ_QURL01000004.1"/>
</dbReference>
<evidence type="ECO:0000259" key="3">
    <source>
        <dbReference type="PROSITE" id="PS51087"/>
    </source>
</evidence>
<proteinExistence type="inferred from homology"/>
<protein>
    <recommendedName>
        <fullName evidence="1 2">Protein ApaG</fullName>
    </recommendedName>
</protein>
<evidence type="ECO:0000256" key="2">
    <source>
        <dbReference type="HAMAP-Rule" id="MF_00791"/>
    </source>
</evidence>
<reference evidence="4 5" key="1">
    <citation type="submission" date="2018-08" db="EMBL/GenBank/DDBJ databases">
        <title>Fulvimarina sp. 85, whole genome shotgun sequence.</title>
        <authorList>
            <person name="Tuo L."/>
        </authorList>
    </citation>
    <scope>NUCLEOTIDE SEQUENCE [LARGE SCALE GENOMIC DNA]</scope>
    <source>
        <strain evidence="4 5">85</strain>
    </source>
</reference>
<evidence type="ECO:0000256" key="1">
    <source>
        <dbReference type="ARBA" id="ARBA00017693"/>
    </source>
</evidence>
<accession>A0A371X2B8</accession>
<dbReference type="InterPro" id="IPR036767">
    <property type="entry name" value="ApaG_sf"/>
</dbReference>
<organism evidence="4 5">
    <name type="scientific">Fulvimarina endophytica</name>
    <dbReference type="NCBI Taxonomy" id="2293836"/>
    <lineage>
        <taxon>Bacteria</taxon>
        <taxon>Pseudomonadati</taxon>
        <taxon>Pseudomonadota</taxon>
        <taxon>Alphaproteobacteria</taxon>
        <taxon>Hyphomicrobiales</taxon>
        <taxon>Aurantimonadaceae</taxon>
        <taxon>Fulvimarina</taxon>
    </lineage>
</organism>
<dbReference type="PANTHER" id="PTHR14289">
    <property type="entry name" value="F-BOX ONLY PROTEIN 3"/>
    <property type="match status" value="1"/>
</dbReference>
<keyword evidence="5" id="KW-1185">Reference proteome</keyword>
<dbReference type="Gene3D" id="2.60.40.1470">
    <property type="entry name" value="ApaG domain"/>
    <property type="match status" value="1"/>
</dbReference>
<dbReference type="Pfam" id="PF04379">
    <property type="entry name" value="DUF525"/>
    <property type="match status" value="1"/>
</dbReference>
<dbReference type="HAMAP" id="MF_00791">
    <property type="entry name" value="ApaG"/>
    <property type="match status" value="1"/>
</dbReference>
<feature type="domain" description="ApaG" evidence="3">
    <location>
        <begin position="3"/>
        <end position="127"/>
    </location>
</feature>
<name>A0A371X2B8_9HYPH</name>
<dbReference type="Proteomes" id="UP000264310">
    <property type="component" value="Unassembled WGS sequence"/>
</dbReference>
<dbReference type="OrthoDB" id="9795226at2"/>
<sequence length="131" mass="14510">MYQLKTQDILVSVTPVYLEEQSEPSEGRYIWAYTISIENLGEETVQLVDRYWHITDAKGNVQEVSGPGVVGDQPVIAPGDSYTYTSGCPLPTPSGIMQGHYGMRDDKGARFKVAVPPFSLDMPQTGRRTLN</sequence>